<feature type="non-terminal residue" evidence="4">
    <location>
        <position position="1"/>
    </location>
</feature>
<gene>
    <name evidence="4" type="primary">A04g505530.1_BraROA</name>
    <name evidence="4" type="ORF">IGI04_015710</name>
</gene>
<keyword evidence="1" id="KW-0677">Repeat</keyword>
<dbReference type="InterPro" id="IPR058192">
    <property type="entry name" value="WHD_ROQ1-like"/>
</dbReference>
<dbReference type="PANTHER" id="PTHR11017">
    <property type="entry name" value="LEUCINE-RICH REPEAT-CONTAINING PROTEIN"/>
    <property type="match status" value="1"/>
</dbReference>
<feature type="region of interest" description="Disordered" evidence="2">
    <location>
        <begin position="144"/>
        <end position="168"/>
    </location>
</feature>
<evidence type="ECO:0000259" key="3">
    <source>
        <dbReference type="Pfam" id="PF23282"/>
    </source>
</evidence>
<keyword evidence="5" id="KW-1185">Reference proteome</keyword>
<dbReference type="Pfam" id="PF23282">
    <property type="entry name" value="WHD_ROQ1"/>
    <property type="match status" value="1"/>
</dbReference>
<organism evidence="4 5">
    <name type="scientific">Brassica rapa subsp. trilocularis</name>
    <dbReference type="NCBI Taxonomy" id="1813537"/>
    <lineage>
        <taxon>Eukaryota</taxon>
        <taxon>Viridiplantae</taxon>
        <taxon>Streptophyta</taxon>
        <taxon>Embryophyta</taxon>
        <taxon>Tracheophyta</taxon>
        <taxon>Spermatophyta</taxon>
        <taxon>Magnoliopsida</taxon>
        <taxon>eudicotyledons</taxon>
        <taxon>Gunneridae</taxon>
        <taxon>Pentapetalae</taxon>
        <taxon>rosids</taxon>
        <taxon>malvids</taxon>
        <taxon>Brassicales</taxon>
        <taxon>Brassicaceae</taxon>
        <taxon>Brassiceae</taxon>
        <taxon>Brassica</taxon>
    </lineage>
</organism>
<reference evidence="4 5" key="1">
    <citation type="submission" date="2021-03" db="EMBL/GenBank/DDBJ databases">
        <authorList>
            <person name="King G.J."/>
            <person name="Bancroft I."/>
            <person name="Baten A."/>
            <person name="Bloomfield J."/>
            <person name="Borpatragohain P."/>
            <person name="He Z."/>
            <person name="Irish N."/>
            <person name="Irwin J."/>
            <person name="Liu K."/>
            <person name="Mauleon R.P."/>
            <person name="Moore J."/>
            <person name="Morris R."/>
            <person name="Ostergaard L."/>
            <person name="Wang B."/>
            <person name="Wells R."/>
        </authorList>
    </citation>
    <scope>NUCLEOTIDE SEQUENCE [LARGE SCALE GENOMIC DNA]</scope>
    <source>
        <strain evidence="4">R-o-18</strain>
        <tissue evidence="4">Leaf</tissue>
    </source>
</reference>
<sequence>IVEEGQALFLHIACFFFFNEDVDHLTNMLSHSNLDIGNGFKTLTDKSLVNISFYREIVMHSLLQKLGRQIVVEQSDEPGKRPFLVEPQEVRDALANETGTGSLIGIKSDMTSQQCHKEESRLHQLSPASSGSYLIYKEDSRVHHRSPATRVSHRRKLHKNRVNSGSSPSLKSLNANNCLSLKTVHCSFHSPLKELTFYNCVKLDEEARRGIIQQPVHEATGNSITISEATFSASSRFKAYFLVSPIEDYGFNSFFSEARVYELSPLSEHLFILHCERRNRRHDVATSEITFEFRCVYNDEKIIECGVHVLAEAAESSSNSEMVNFEFESSNSKLTTLKQGVVAAE</sequence>
<dbReference type="InterPro" id="IPR044974">
    <property type="entry name" value="Disease_R_plants"/>
</dbReference>
<comment type="caution">
    <text evidence="4">The sequence shown here is derived from an EMBL/GenBank/DDBJ whole genome shotgun (WGS) entry which is preliminary data.</text>
</comment>
<evidence type="ECO:0000256" key="1">
    <source>
        <dbReference type="ARBA" id="ARBA00022737"/>
    </source>
</evidence>
<proteinExistence type="predicted"/>
<dbReference type="Proteomes" id="UP000823674">
    <property type="component" value="Chromosome A04"/>
</dbReference>
<name>A0ABQ7MQV5_BRACM</name>
<accession>A0ABQ7MQV5</accession>
<protein>
    <recommendedName>
        <fullName evidence="3">Disease resistance protein Roq1-like winged-helix domain-containing protein</fullName>
    </recommendedName>
</protein>
<dbReference type="PANTHER" id="PTHR11017:SF291">
    <property type="entry name" value="ADP-RIBOSYL CYCLASE_CYCLIC ADP-RIBOSE HYDROLASE-RELATED"/>
    <property type="match status" value="1"/>
</dbReference>
<feature type="domain" description="Disease resistance protein Roq1-like winged-helix" evidence="3">
    <location>
        <begin position="4"/>
        <end position="75"/>
    </location>
</feature>
<feature type="compositionally biased region" description="Basic residues" evidence="2">
    <location>
        <begin position="144"/>
        <end position="161"/>
    </location>
</feature>
<evidence type="ECO:0000313" key="4">
    <source>
        <dbReference type="EMBL" id="KAG5401103.1"/>
    </source>
</evidence>
<evidence type="ECO:0000256" key="2">
    <source>
        <dbReference type="SAM" id="MobiDB-lite"/>
    </source>
</evidence>
<evidence type="ECO:0000313" key="5">
    <source>
        <dbReference type="Proteomes" id="UP000823674"/>
    </source>
</evidence>
<dbReference type="EMBL" id="JADBGQ010000004">
    <property type="protein sequence ID" value="KAG5401103.1"/>
    <property type="molecule type" value="Genomic_DNA"/>
</dbReference>